<proteinExistence type="predicted"/>
<dbReference type="Proteomes" id="UP000886667">
    <property type="component" value="Unassembled WGS sequence"/>
</dbReference>
<evidence type="ECO:0000313" key="1">
    <source>
        <dbReference type="EMBL" id="MCG7944881.1"/>
    </source>
</evidence>
<sequence>MAKAPKQLREYLQPDKGDSVPLVYDHGGTPVSKVNGNLLTDTYTAVDLGDTPNSNNGDPLRLAFAKINNFVEAVYHYTDDLHDSVQTIDQSYVDGVLNRLTDLEDEPKIVSSTTEPTGLRNGIDFWDDTTNNVLKKLQGDGTFIEY</sequence>
<comment type="caution">
    <text evidence="1">The sequence shown here is derived from an EMBL/GenBank/DDBJ whole genome shotgun (WGS) entry which is preliminary data.</text>
</comment>
<name>A0A9E4K8K9_9GAMM</name>
<dbReference type="EMBL" id="JAEPCM010000016">
    <property type="protein sequence ID" value="MCG7944881.1"/>
    <property type="molecule type" value="Genomic_DNA"/>
</dbReference>
<gene>
    <name evidence="1" type="ORF">JAZ07_00890</name>
</gene>
<protein>
    <submittedName>
        <fullName evidence="1">Uncharacterized protein</fullName>
    </submittedName>
</protein>
<evidence type="ECO:0000313" key="2">
    <source>
        <dbReference type="Proteomes" id="UP000886667"/>
    </source>
</evidence>
<accession>A0A9E4K8K9</accession>
<organism evidence="1 2">
    <name type="scientific">Candidatus Thiodiazotropha taylori</name>
    <dbReference type="NCBI Taxonomy" id="2792791"/>
    <lineage>
        <taxon>Bacteria</taxon>
        <taxon>Pseudomonadati</taxon>
        <taxon>Pseudomonadota</taxon>
        <taxon>Gammaproteobacteria</taxon>
        <taxon>Chromatiales</taxon>
        <taxon>Sedimenticolaceae</taxon>
        <taxon>Candidatus Thiodiazotropha</taxon>
    </lineage>
</organism>
<dbReference type="AlphaFoldDB" id="A0A9E4K8K9"/>
<reference evidence="1" key="1">
    <citation type="journal article" date="2021" name="Proc. Natl. Acad. Sci. U.S.A.">
        <title>Global biogeography of chemosynthetic symbionts reveals both localized and globally distributed symbiont groups. .</title>
        <authorList>
            <person name="Osvatic J.T."/>
            <person name="Wilkins L.G.E."/>
            <person name="Leibrecht L."/>
            <person name="Leray M."/>
            <person name="Zauner S."/>
            <person name="Polzin J."/>
            <person name="Camacho Y."/>
            <person name="Gros O."/>
            <person name="van Gils J.A."/>
            <person name="Eisen J.A."/>
            <person name="Petersen J.M."/>
            <person name="Yuen B."/>
        </authorList>
    </citation>
    <scope>NUCLEOTIDE SEQUENCE</scope>
    <source>
        <strain evidence="1">MAGclacostrist064TRANS</strain>
    </source>
</reference>